<evidence type="ECO:0000313" key="2">
    <source>
        <dbReference type="Proteomes" id="UP001157502"/>
    </source>
</evidence>
<evidence type="ECO:0000313" key="1">
    <source>
        <dbReference type="EMBL" id="KAJ7996650.1"/>
    </source>
</evidence>
<name>A0ACC2FZH9_DALPE</name>
<protein>
    <submittedName>
        <fullName evidence="1">Uncharacterized protein</fullName>
    </submittedName>
</protein>
<proteinExistence type="predicted"/>
<gene>
    <name evidence="1" type="ORF">DPEC_G00239240</name>
</gene>
<sequence>MFGPVFMKRKVIEIEIISAGSGGETDAQPIFTLKIKTDQNHATQLVEMFVRRASRPEGAGPGIPLAHAPSVTPSTLASPTDRMASAAPLPVPTENMSSDEGATQSTPQAHMSVSTGGPHSNSCNSPKRQLSSEQLAAAEGEEVETLFYEAKDFVEVQNQSST</sequence>
<keyword evidence="2" id="KW-1185">Reference proteome</keyword>
<organism evidence="1 2">
    <name type="scientific">Dallia pectoralis</name>
    <name type="common">Alaska blackfish</name>
    <dbReference type="NCBI Taxonomy" id="75939"/>
    <lineage>
        <taxon>Eukaryota</taxon>
        <taxon>Metazoa</taxon>
        <taxon>Chordata</taxon>
        <taxon>Craniata</taxon>
        <taxon>Vertebrata</taxon>
        <taxon>Euteleostomi</taxon>
        <taxon>Actinopterygii</taxon>
        <taxon>Neopterygii</taxon>
        <taxon>Teleostei</taxon>
        <taxon>Protacanthopterygii</taxon>
        <taxon>Esociformes</taxon>
        <taxon>Umbridae</taxon>
        <taxon>Dallia</taxon>
    </lineage>
</organism>
<accession>A0ACC2FZH9</accession>
<dbReference type="EMBL" id="CM055747">
    <property type="protein sequence ID" value="KAJ7996650.1"/>
    <property type="molecule type" value="Genomic_DNA"/>
</dbReference>
<dbReference type="Proteomes" id="UP001157502">
    <property type="component" value="Chromosome 20"/>
</dbReference>
<comment type="caution">
    <text evidence="1">The sequence shown here is derived from an EMBL/GenBank/DDBJ whole genome shotgun (WGS) entry which is preliminary data.</text>
</comment>
<reference evidence="1" key="1">
    <citation type="submission" date="2021-05" db="EMBL/GenBank/DDBJ databases">
        <authorList>
            <person name="Pan Q."/>
            <person name="Jouanno E."/>
            <person name="Zahm M."/>
            <person name="Klopp C."/>
            <person name="Cabau C."/>
            <person name="Louis A."/>
            <person name="Berthelot C."/>
            <person name="Parey E."/>
            <person name="Roest Crollius H."/>
            <person name="Montfort J."/>
            <person name="Robinson-Rechavi M."/>
            <person name="Bouchez O."/>
            <person name="Lampietro C."/>
            <person name="Lopez Roques C."/>
            <person name="Donnadieu C."/>
            <person name="Postlethwait J."/>
            <person name="Bobe J."/>
            <person name="Dillon D."/>
            <person name="Chandos A."/>
            <person name="von Hippel F."/>
            <person name="Guiguen Y."/>
        </authorList>
    </citation>
    <scope>NUCLEOTIDE SEQUENCE</scope>
    <source>
        <strain evidence="1">YG-Jan2019</strain>
    </source>
</reference>